<dbReference type="PANTHER" id="PTHR43429">
    <property type="entry name" value="PYRIDINE NUCLEOTIDE-DISULFIDE OXIDOREDUCTASE DOMAIN-CONTAINING"/>
    <property type="match status" value="1"/>
</dbReference>
<dbReference type="InterPro" id="IPR036188">
    <property type="entry name" value="FAD/NAD-bd_sf"/>
</dbReference>
<dbReference type="PANTHER" id="PTHR43429:SF2">
    <property type="entry name" value="PYRIDINE NUCLEOTIDE-DISULFIDE OXIDOREDUCTASE DOMAIN-CONTAINING PROTEIN 1"/>
    <property type="match status" value="1"/>
</dbReference>
<sequence>MKYVVVGGGIAGVCATEELQRLAPPASTVTLVSVSPSLKGVGNVVRLTQNLEEFEVVEKDLASIAAHPNTRVIVAAVVNCDCKVRRLWLPNGEQLEYDKLLCATGAVPKVLSDHPAVLTLRDTDSVLSLRDRLQAARRVIIVGNGGIALELVGALKGMLDVVWVLKHGHVGDAFFDVDAASFLLKQLEGSGVVNKDVASDTVRGREQTLQQQQQQQQQQQGTPQESQEEQQQQQQQQQLSPHHALHATHPSCSGRTTNSTAQTPPGHAAGPKWTQNLRMGIQEQAGNSSGGTVSGRSAAQGGLLLELNALVDHISSADPRSTSSISNGSVKHEHQQDPQEQHQEQQRVLQGAETRGQLSARQAGSPGSHDQHLGMHCDSREPLSCSREEGVLGSEEAWPVYATLTNGKVIGADIIVSAIGVTPATQWLPPELARASDGGLLVDGRLCCLTGSPANHSQVDSAADANANGAADDNDNGAPARAVVPPHSVFAAGDCCTIPEEYLGPHFFQMRLWTQARIMGIYAAHCMVGMEEEFGSSFGLELFTHATRFFGLKVVLLGLYNGQRLDKEPSEDIQIYIRQLDGDGDSHDDGPSFVRVLLLRGRMQG</sequence>
<feature type="compositionally biased region" description="Polar residues" evidence="4">
    <location>
        <begin position="318"/>
        <end position="329"/>
    </location>
</feature>
<evidence type="ECO:0000256" key="3">
    <source>
        <dbReference type="ARBA" id="ARBA00022827"/>
    </source>
</evidence>
<proteinExistence type="predicted"/>
<dbReference type="Proteomes" id="UP000815325">
    <property type="component" value="Unassembled WGS sequence"/>
</dbReference>
<keyword evidence="3" id="KW-0274">FAD</keyword>
<reference evidence="6" key="1">
    <citation type="submission" date="2017-08" db="EMBL/GenBank/DDBJ databases">
        <authorList>
            <person name="Polle J.E."/>
            <person name="Barry K."/>
            <person name="Cushman J."/>
            <person name="Schmutz J."/>
            <person name="Tran D."/>
            <person name="Hathwaick L.T."/>
            <person name="Yim W.C."/>
            <person name="Jenkins J."/>
            <person name="Mckie-Krisberg Z.M."/>
            <person name="Prochnik S."/>
            <person name="Lindquist E."/>
            <person name="Dockter R.B."/>
            <person name="Adam C."/>
            <person name="Molina H."/>
            <person name="Bunkerborg J."/>
            <person name="Jin E."/>
            <person name="Buchheim M."/>
            <person name="Magnuson J."/>
        </authorList>
    </citation>
    <scope>NUCLEOTIDE SEQUENCE</scope>
    <source>
        <strain evidence="6">CCAP 19/18</strain>
    </source>
</reference>
<feature type="domain" description="FAD/NAD(P)-binding" evidence="5">
    <location>
        <begin position="1"/>
        <end position="207"/>
    </location>
</feature>
<evidence type="ECO:0000256" key="4">
    <source>
        <dbReference type="SAM" id="MobiDB-lite"/>
    </source>
</evidence>
<feature type="region of interest" description="Disordered" evidence="4">
    <location>
        <begin position="317"/>
        <end position="381"/>
    </location>
</feature>
<dbReference type="Gene3D" id="3.50.50.60">
    <property type="entry name" value="FAD/NAD(P)-binding domain"/>
    <property type="match status" value="3"/>
</dbReference>
<feature type="compositionally biased region" description="Low complexity" evidence="4">
    <location>
        <begin position="207"/>
        <end position="241"/>
    </location>
</feature>
<dbReference type="EMBL" id="MU069484">
    <property type="protein sequence ID" value="KAF5841479.1"/>
    <property type="molecule type" value="Genomic_DNA"/>
</dbReference>
<comment type="caution">
    <text evidence="6">The sequence shown here is derived from an EMBL/GenBank/DDBJ whole genome shotgun (WGS) entry which is preliminary data.</text>
</comment>
<dbReference type="PRINTS" id="PR00368">
    <property type="entry name" value="FADPNR"/>
</dbReference>
<feature type="compositionally biased region" description="Basic and acidic residues" evidence="4">
    <location>
        <begin position="330"/>
        <end position="345"/>
    </location>
</feature>
<evidence type="ECO:0000313" key="7">
    <source>
        <dbReference type="Proteomes" id="UP000815325"/>
    </source>
</evidence>
<gene>
    <name evidence="6" type="ORF">DUNSADRAFT_12644</name>
</gene>
<accession>A0ABQ7H3R0</accession>
<keyword evidence="7" id="KW-1185">Reference proteome</keyword>
<feature type="compositionally biased region" description="Basic and acidic residues" evidence="4">
    <location>
        <begin position="369"/>
        <end position="381"/>
    </location>
</feature>
<evidence type="ECO:0000313" key="6">
    <source>
        <dbReference type="EMBL" id="KAF5841479.1"/>
    </source>
</evidence>
<organism evidence="6 7">
    <name type="scientific">Dunaliella salina</name>
    <name type="common">Green alga</name>
    <name type="synonym">Protococcus salinus</name>
    <dbReference type="NCBI Taxonomy" id="3046"/>
    <lineage>
        <taxon>Eukaryota</taxon>
        <taxon>Viridiplantae</taxon>
        <taxon>Chlorophyta</taxon>
        <taxon>core chlorophytes</taxon>
        <taxon>Chlorophyceae</taxon>
        <taxon>CS clade</taxon>
        <taxon>Chlamydomonadales</taxon>
        <taxon>Dunaliellaceae</taxon>
        <taxon>Dunaliella</taxon>
    </lineage>
</organism>
<protein>
    <recommendedName>
        <fullName evidence="5">FAD/NAD(P)-binding domain-containing protein</fullName>
    </recommendedName>
</protein>
<keyword evidence="2" id="KW-0285">Flavoprotein</keyword>
<evidence type="ECO:0000259" key="5">
    <source>
        <dbReference type="Pfam" id="PF07992"/>
    </source>
</evidence>
<name>A0ABQ7H3R0_DUNSA</name>
<dbReference type="InterPro" id="IPR023753">
    <property type="entry name" value="FAD/NAD-binding_dom"/>
</dbReference>
<feature type="compositionally biased region" description="Polar residues" evidence="4">
    <location>
        <begin position="250"/>
        <end position="263"/>
    </location>
</feature>
<dbReference type="InterPro" id="IPR050260">
    <property type="entry name" value="FAD-bd_OxRdtase"/>
</dbReference>
<dbReference type="SUPFAM" id="SSF51905">
    <property type="entry name" value="FAD/NAD(P)-binding domain"/>
    <property type="match status" value="2"/>
</dbReference>
<dbReference type="Pfam" id="PF07992">
    <property type="entry name" value="Pyr_redox_2"/>
    <property type="match status" value="1"/>
</dbReference>
<evidence type="ECO:0000256" key="2">
    <source>
        <dbReference type="ARBA" id="ARBA00022630"/>
    </source>
</evidence>
<comment type="cofactor">
    <cofactor evidence="1">
        <name>FAD</name>
        <dbReference type="ChEBI" id="CHEBI:57692"/>
    </cofactor>
</comment>
<evidence type="ECO:0000256" key="1">
    <source>
        <dbReference type="ARBA" id="ARBA00001974"/>
    </source>
</evidence>
<feature type="region of interest" description="Disordered" evidence="4">
    <location>
        <begin position="199"/>
        <end position="273"/>
    </location>
</feature>